<sequence>MSCDQEMMCEMDSDFKWHFESLADFFFDELLPTEQASLSYDAEDTYFLRMNHAKVRQNGFVKQATISVTLYKNKKTYRFAQGLSGQLEQDKETLAATLENARSIIAQLPEDPYQSIPIASDDSETIYDGALLPQEIIEKTLLEPVSDLDFAGLFSQGMICRGAANTAGARHWFQTKTFTLDYSIWLKNGRAVKGLYAGRDWQQAEYEKRIADARQSLRVLALEPKKIEPGKYRVFIAADALVDVVEFFSWNGFGERGMQQGESAYLALKEGREHFADSFNLTQDFSIGVEPSFNSEGESAPEKLTVIEKGKLIHTIVSSRSEKQYGTKANGADSDEGFRSAAIGAGTLAEADALKELGTGIYISNFHYLNWSDPATARVTGMTRFACLWVENGKVTAPIADMRWDESLYNMFGANLLALTKERKLFVETSTYEERAVGGCLLPGILVKDFNCTL</sequence>
<dbReference type="SUPFAM" id="SSF111283">
    <property type="entry name" value="Putative modulator of DNA gyrase, PmbA/TldD"/>
    <property type="match status" value="1"/>
</dbReference>
<proteinExistence type="predicted"/>
<dbReference type="KEGG" id="trz:GWP43_02070"/>
<accession>A0A6P1XYV4</accession>
<feature type="domain" description="Metalloprotease TldD/E C-terminal" evidence="1">
    <location>
        <begin position="229"/>
        <end position="452"/>
    </location>
</feature>
<name>A0A6P1XYV4_9SPIR</name>
<dbReference type="AlphaFoldDB" id="A0A6P1XYV4"/>
<evidence type="ECO:0000259" key="1">
    <source>
        <dbReference type="Pfam" id="PF19289"/>
    </source>
</evidence>
<dbReference type="PANTHER" id="PTHR43666:SF1">
    <property type="entry name" value="CONSERVED PROTEIN"/>
    <property type="match status" value="1"/>
</dbReference>
<dbReference type="GO" id="GO:0006508">
    <property type="term" value="P:proteolysis"/>
    <property type="evidence" value="ECO:0007669"/>
    <property type="project" value="InterPro"/>
</dbReference>
<dbReference type="PANTHER" id="PTHR43666">
    <property type="entry name" value="TLDD PROTEIN"/>
    <property type="match status" value="1"/>
</dbReference>
<dbReference type="Proteomes" id="UP000464374">
    <property type="component" value="Chromosome"/>
</dbReference>
<dbReference type="InterPro" id="IPR036059">
    <property type="entry name" value="TldD/PmbA_sf"/>
</dbReference>
<dbReference type="InterPro" id="IPR045569">
    <property type="entry name" value="Metalloprtase-TldD/E_C"/>
</dbReference>
<dbReference type="Pfam" id="PF19289">
    <property type="entry name" value="PmbA_TldD_3rd"/>
    <property type="match status" value="1"/>
</dbReference>
<dbReference type="GO" id="GO:0008237">
    <property type="term" value="F:metallopeptidase activity"/>
    <property type="evidence" value="ECO:0007669"/>
    <property type="project" value="InterPro"/>
</dbReference>
<evidence type="ECO:0000313" key="3">
    <source>
        <dbReference type="Proteomes" id="UP000464374"/>
    </source>
</evidence>
<organism evidence="2 3">
    <name type="scientific">Treponema vincentii</name>
    <dbReference type="NCBI Taxonomy" id="69710"/>
    <lineage>
        <taxon>Bacteria</taxon>
        <taxon>Pseudomonadati</taxon>
        <taxon>Spirochaetota</taxon>
        <taxon>Spirochaetia</taxon>
        <taxon>Spirochaetales</taxon>
        <taxon>Treponemataceae</taxon>
        <taxon>Treponema</taxon>
    </lineage>
</organism>
<reference evidence="2 3" key="1">
    <citation type="submission" date="2020-01" db="EMBL/GenBank/DDBJ databases">
        <title>Complete genome sequence of a human oral phylogroup 1 Treponema sp. strain ATCC 700766, originally isolated from periodontitis dental plaque.</title>
        <authorList>
            <person name="Chan Y."/>
            <person name="Huo Y.-B."/>
            <person name="Yu X.-L."/>
            <person name="Zeng H."/>
            <person name="Leung W.-K."/>
            <person name="Watt R.M."/>
        </authorList>
    </citation>
    <scope>NUCLEOTIDE SEQUENCE [LARGE SCALE GENOMIC DNA]</scope>
    <source>
        <strain evidence="2 3">OMZ 804</strain>
    </source>
</reference>
<evidence type="ECO:0000313" key="2">
    <source>
        <dbReference type="EMBL" id="QHX42434.1"/>
    </source>
</evidence>
<dbReference type="RefSeq" id="WP_162662314.1">
    <property type="nucleotide sequence ID" value="NZ_CP048020.1"/>
</dbReference>
<dbReference type="EMBL" id="CP048020">
    <property type="protein sequence ID" value="QHX42434.1"/>
    <property type="molecule type" value="Genomic_DNA"/>
</dbReference>
<protein>
    <recommendedName>
        <fullName evidence="1">Metalloprotease TldD/E C-terminal domain-containing protein</fullName>
    </recommendedName>
</protein>
<gene>
    <name evidence="2" type="ORF">GWP43_02070</name>
</gene>